<organism evidence="1 2">
    <name type="scientific">Aquatica leii</name>
    <dbReference type="NCBI Taxonomy" id="1421715"/>
    <lineage>
        <taxon>Eukaryota</taxon>
        <taxon>Metazoa</taxon>
        <taxon>Ecdysozoa</taxon>
        <taxon>Arthropoda</taxon>
        <taxon>Hexapoda</taxon>
        <taxon>Insecta</taxon>
        <taxon>Pterygota</taxon>
        <taxon>Neoptera</taxon>
        <taxon>Endopterygota</taxon>
        <taxon>Coleoptera</taxon>
        <taxon>Polyphaga</taxon>
        <taxon>Elateriformia</taxon>
        <taxon>Elateroidea</taxon>
        <taxon>Lampyridae</taxon>
        <taxon>Luciolinae</taxon>
        <taxon>Aquatica</taxon>
    </lineage>
</organism>
<protein>
    <recommendedName>
        <fullName evidence="3">Phorbol-ester/DAG-type domain-containing protein</fullName>
    </recommendedName>
</protein>
<sequence>MAKSKDTKLLITKLQFLVNKLDRFRNMINSIDPEICSELEFQSLEVRLDQNKSIANEYTELSAQASSFSITLENLPSYEEFEEEYFQLIAKASLILKNKDRCNSQSPSNSLNSSETLQSNCNVKLPMLNIPTKCSVCKLELHVEKKLKCDECGNPIHTTCSGLIRAEVQCLNLKDRRIKYVCELCNCNKVHVSDLIKIITEFKNEITALKKQSISPLSEATFREDLISELNERNVRARNVIVYGLNEPDDANTSTDIAQVKAIMDKIAPEVAKENIKVFRIGRRKNLEESNERVEATELS</sequence>
<dbReference type="SUPFAM" id="SSF57903">
    <property type="entry name" value="FYVE/PHD zinc finger"/>
    <property type="match status" value="1"/>
</dbReference>
<evidence type="ECO:0008006" key="3">
    <source>
        <dbReference type="Google" id="ProtNLM"/>
    </source>
</evidence>
<gene>
    <name evidence="1" type="ORF">RN001_004852</name>
</gene>
<dbReference type="Proteomes" id="UP001353858">
    <property type="component" value="Unassembled WGS sequence"/>
</dbReference>
<name>A0AAN7SPP0_9COLE</name>
<reference evidence="2" key="1">
    <citation type="submission" date="2023-01" db="EMBL/GenBank/DDBJ databases">
        <title>Key to firefly adult light organ development and bioluminescence: homeobox transcription factors regulate luciferase expression and transportation to peroxisome.</title>
        <authorList>
            <person name="Fu X."/>
        </authorList>
    </citation>
    <scope>NUCLEOTIDE SEQUENCE [LARGE SCALE GENOMIC DNA]</scope>
</reference>
<evidence type="ECO:0000313" key="1">
    <source>
        <dbReference type="EMBL" id="KAK4881533.1"/>
    </source>
</evidence>
<dbReference type="AlphaFoldDB" id="A0AAN7SPP0"/>
<dbReference type="InterPro" id="IPR011011">
    <property type="entry name" value="Znf_FYVE_PHD"/>
</dbReference>
<keyword evidence="2" id="KW-1185">Reference proteome</keyword>
<evidence type="ECO:0000313" key="2">
    <source>
        <dbReference type="Proteomes" id="UP001353858"/>
    </source>
</evidence>
<comment type="caution">
    <text evidence="1">The sequence shown here is derived from an EMBL/GenBank/DDBJ whole genome shotgun (WGS) entry which is preliminary data.</text>
</comment>
<proteinExistence type="predicted"/>
<dbReference type="EMBL" id="JARPUR010000002">
    <property type="protein sequence ID" value="KAK4881533.1"/>
    <property type="molecule type" value="Genomic_DNA"/>
</dbReference>
<accession>A0AAN7SPP0</accession>